<proteinExistence type="inferred from homology"/>
<dbReference type="InterPro" id="IPR014284">
    <property type="entry name" value="RNA_pol_sigma-70_dom"/>
</dbReference>
<dbReference type="SUPFAM" id="SSF88946">
    <property type="entry name" value="Sigma2 domain of RNA polymerase sigma factors"/>
    <property type="match status" value="1"/>
</dbReference>
<name>A0ABS3LNW8_9PROT</name>
<dbReference type="NCBIfam" id="TIGR02937">
    <property type="entry name" value="sigma70-ECF"/>
    <property type="match status" value="1"/>
</dbReference>
<dbReference type="PANTHER" id="PTHR43133">
    <property type="entry name" value="RNA POLYMERASE ECF-TYPE SIGMA FACTO"/>
    <property type="match status" value="1"/>
</dbReference>
<keyword evidence="3" id="KW-0731">Sigma factor</keyword>
<dbReference type="Gene3D" id="1.10.1740.10">
    <property type="match status" value="1"/>
</dbReference>
<keyword evidence="8" id="KW-1185">Reference proteome</keyword>
<keyword evidence="2" id="KW-0805">Transcription regulation</keyword>
<dbReference type="InterPro" id="IPR013249">
    <property type="entry name" value="RNA_pol_sigma70_r4_t2"/>
</dbReference>
<dbReference type="Pfam" id="PF04542">
    <property type="entry name" value="Sigma70_r2"/>
    <property type="match status" value="1"/>
</dbReference>
<evidence type="ECO:0000313" key="8">
    <source>
        <dbReference type="Proteomes" id="UP000664399"/>
    </source>
</evidence>
<comment type="similarity">
    <text evidence="1">Belongs to the sigma-70 factor family. ECF subfamily.</text>
</comment>
<dbReference type="EMBL" id="JAFVMG010000013">
    <property type="protein sequence ID" value="MBO1329069.1"/>
    <property type="molecule type" value="Genomic_DNA"/>
</dbReference>
<dbReference type="InterPro" id="IPR013324">
    <property type="entry name" value="RNA_pol_sigma_r3/r4-like"/>
</dbReference>
<comment type="caution">
    <text evidence="7">The sequence shown here is derived from an EMBL/GenBank/DDBJ whole genome shotgun (WGS) entry which is preliminary data.</text>
</comment>
<dbReference type="PANTHER" id="PTHR43133:SF63">
    <property type="entry name" value="RNA POLYMERASE SIGMA FACTOR FECI-RELATED"/>
    <property type="match status" value="1"/>
</dbReference>
<evidence type="ECO:0000259" key="5">
    <source>
        <dbReference type="Pfam" id="PF04542"/>
    </source>
</evidence>
<accession>A0ABS3LNW8</accession>
<dbReference type="Pfam" id="PF08281">
    <property type="entry name" value="Sigma70_r4_2"/>
    <property type="match status" value="1"/>
</dbReference>
<evidence type="ECO:0000256" key="4">
    <source>
        <dbReference type="ARBA" id="ARBA00023163"/>
    </source>
</evidence>
<gene>
    <name evidence="7" type="ORF">J2D75_11365</name>
</gene>
<evidence type="ECO:0000256" key="1">
    <source>
        <dbReference type="ARBA" id="ARBA00010641"/>
    </source>
</evidence>
<evidence type="ECO:0000256" key="3">
    <source>
        <dbReference type="ARBA" id="ARBA00023082"/>
    </source>
</evidence>
<dbReference type="RefSeq" id="WP_207854940.1">
    <property type="nucleotide sequence ID" value="NZ_JAFVMG010000013.1"/>
</dbReference>
<dbReference type="InterPro" id="IPR007627">
    <property type="entry name" value="RNA_pol_sigma70_r2"/>
</dbReference>
<feature type="domain" description="RNA polymerase sigma factor 70 region 4 type 2" evidence="6">
    <location>
        <begin position="113"/>
        <end position="165"/>
    </location>
</feature>
<dbReference type="InterPro" id="IPR039425">
    <property type="entry name" value="RNA_pol_sigma-70-like"/>
</dbReference>
<reference evidence="7 8" key="1">
    <citation type="submission" date="2021-03" db="EMBL/GenBank/DDBJ databases">
        <title>The complete genome sequence of Acetobacter suratthaniensis TBRC 1719.</title>
        <authorList>
            <person name="Charoenyingcharoen P."/>
            <person name="Yukphan P."/>
        </authorList>
    </citation>
    <scope>NUCLEOTIDE SEQUENCE [LARGE SCALE GENOMIC DNA]</scope>
    <source>
        <strain evidence="7 8">TBRC 1719</strain>
    </source>
</reference>
<evidence type="ECO:0000256" key="2">
    <source>
        <dbReference type="ARBA" id="ARBA00023015"/>
    </source>
</evidence>
<dbReference type="Gene3D" id="1.10.10.10">
    <property type="entry name" value="Winged helix-like DNA-binding domain superfamily/Winged helix DNA-binding domain"/>
    <property type="match status" value="1"/>
</dbReference>
<evidence type="ECO:0000313" key="7">
    <source>
        <dbReference type="EMBL" id="MBO1329069.1"/>
    </source>
</evidence>
<dbReference type="Proteomes" id="UP000664399">
    <property type="component" value="Unassembled WGS sequence"/>
</dbReference>
<organism evidence="7 8">
    <name type="scientific">Acetobacter suratthaniensis</name>
    <dbReference type="NCBI Taxonomy" id="1502841"/>
    <lineage>
        <taxon>Bacteria</taxon>
        <taxon>Pseudomonadati</taxon>
        <taxon>Pseudomonadota</taxon>
        <taxon>Alphaproteobacteria</taxon>
        <taxon>Acetobacterales</taxon>
        <taxon>Acetobacteraceae</taxon>
        <taxon>Acetobacter</taxon>
    </lineage>
</organism>
<dbReference type="InterPro" id="IPR013325">
    <property type="entry name" value="RNA_pol_sigma_r2"/>
</dbReference>
<dbReference type="SUPFAM" id="SSF88659">
    <property type="entry name" value="Sigma3 and sigma4 domains of RNA polymerase sigma factors"/>
    <property type="match status" value="1"/>
</dbReference>
<protein>
    <submittedName>
        <fullName evidence="7">Sigma-70 family RNA polymerase sigma factor</fullName>
    </submittedName>
</protein>
<keyword evidence="4" id="KW-0804">Transcription</keyword>
<dbReference type="InterPro" id="IPR036388">
    <property type="entry name" value="WH-like_DNA-bd_sf"/>
</dbReference>
<feature type="domain" description="RNA polymerase sigma-70 region 2" evidence="5">
    <location>
        <begin position="17"/>
        <end position="82"/>
    </location>
</feature>
<sequence>MTVIRMTERRSRLTKSFERHYQDLLRFLFHRTRDINDAADLAHDTYVRLAKAADVVVENEKAYIFRVAGNLALDMHRRAGRRATWLANEEPDENISDQTPSQEQHAIDRDRLARLDAALVELPVRVRLAFLMLRVDGLSYVEIGARLGVSESMVAKYIVQAMRHCRDHIKQGEE</sequence>
<evidence type="ECO:0000259" key="6">
    <source>
        <dbReference type="Pfam" id="PF08281"/>
    </source>
</evidence>